<feature type="compositionally biased region" description="Basic and acidic residues" evidence="2">
    <location>
        <begin position="343"/>
        <end position="355"/>
    </location>
</feature>
<feature type="compositionally biased region" description="Polar residues" evidence="2">
    <location>
        <begin position="323"/>
        <end position="342"/>
    </location>
</feature>
<dbReference type="Proteomes" id="UP000282483">
    <property type="component" value="Chromosome"/>
</dbReference>
<sequence>MNHGRNKLKIKAYNVRELQAIPLVALESKLYEEEDFVIRPITNGRETVLVKAGKLLIEYCPGGKESFALKIMLIDRKNRQLRYFLNIERPRGFRGLPFERIIPIHLSSFYSSRTVGVKNPLLIKEEFFLAYELNLLLEKLMLGEDLSQQDKMEARVLQRRLFSGLTQEQENTDGVLRRAEEREERTEQERYEQIIDNIEEQNRNQRIKAAVPDKRDFDYFHAHPETKPISLFEISAKLLCIAYAELSLSVKEVRDVLCEYLEATGKKATYFNQASIKDTILKTPMDQGRVTIFGFIGEAYTLFDEAIKMLGCSADHSETDSCSSQQKLPSTASFFPQTSSSTDRTEATMRQKDYCENNMASRNQP</sequence>
<keyword evidence="4" id="KW-1185">Reference proteome</keyword>
<protein>
    <submittedName>
        <fullName evidence="3">Uncharacterized protein</fullName>
    </submittedName>
</protein>
<dbReference type="AlphaFoldDB" id="A0A2Z5V7D8"/>
<feature type="coiled-coil region" evidence="1">
    <location>
        <begin position="181"/>
        <end position="208"/>
    </location>
</feature>
<dbReference type="EMBL" id="AP018005">
    <property type="protein sequence ID" value="BBB15297.1"/>
    <property type="molecule type" value="Genomic_DNA"/>
</dbReference>
<feature type="region of interest" description="Disordered" evidence="2">
    <location>
        <begin position="323"/>
        <end position="365"/>
    </location>
</feature>
<gene>
    <name evidence="3" type="ORF">RVIR1_08080</name>
</gene>
<keyword evidence="1" id="KW-0175">Coiled coil</keyword>
<proteinExistence type="predicted"/>
<accession>A0A2Z5V7D8</accession>
<name>A0A2Z5V7D8_9COXI</name>
<organism evidence="3 4">
    <name type="scientific">Candidatus Rickettsiella viridis</name>
    <dbReference type="NCBI Taxonomy" id="676208"/>
    <lineage>
        <taxon>Bacteria</taxon>
        <taxon>Pseudomonadati</taxon>
        <taxon>Pseudomonadota</taxon>
        <taxon>Gammaproteobacteria</taxon>
        <taxon>Legionellales</taxon>
        <taxon>Coxiellaceae</taxon>
        <taxon>Rickettsiella</taxon>
    </lineage>
</organism>
<evidence type="ECO:0000313" key="4">
    <source>
        <dbReference type="Proteomes" id="UP000282483"/>
    </source>
</evidence>
<reference evidence="3 4" key="1">
    <citation type="submission" date="2017-03" db="EMBL/GenBank/DDBJ databases">
        <title>The genome sequence of Candidatus Rickettsiella viridis.</title>
        <authorList>
            <person name="Nikoh N."/>
            <person name="Tsuchida T."/>
            <person name="Yamaguchi K."/>
            <person name="Maeda T."/>
            <person name="Shigenobu S."/>
            <person name="Fukatsu T."/>
        </authorList>
    </citation>
    <scope>NUCLEOTIDE SEQUENCE [LARGE SCALE GENOMIC DNA]</scope>
    <source>
        <strain evidence="3 4">Ap-RA04</strain>
    </source>
</reference>
<evidence type="ECO:0000256" key="2">
    <source>
        <dbReference type="SAM" id="MobiDB-lite"/>
    </source>
</evidence>
<evidence type="ECO:0000256" key="1">
    <source>
        <dbReference type="SAM" id="Coils"/>
    </source>
</evidence>
<dbReference type="KEGG" id="rvi:RVIR1_08080"/>
<evidence type="ECO:0000313" key="3">
    <source>
        <dbReference type="EMBL" id="BBB15297.1"/>
    </source>
</evidence>